<comment type="caution">
    <text evidence="8">The sequence shown here is derived from an EMBL/GenBank/DDBJ whole genome shotgun (WGS) entry which is preliminary data.</text>
</comment>
<dbReference type="InterPro" id="IPR047217">
    <property type="entry name" value="S49_SppA_67K_type_N"/>
</dbReference>
<gene>
    <name evidence="8" type="primary">sppA</name>
    <name evidence="8" type="ORF">GCM10007053_13380</name>
</gene>
<keyword evidence="6" id="KW-0812">Transmembrane</keyword>
<feature type="domain" description="Peptidase S49" evidence="7">
    <location>
        <begin position="390"/>
        <end position="540"/>
    </location>
</feature>
<keyword evidence="2 8" id="KW-0645">Protease</keyword>
<dbReference type="PANTHER" id="PTHR33209">
    <property type="entry name" value="PROTEASE 4"/>
    <property type="match status" value="1"/>
</dbReference>
<feature type="domain" description="Peptidase S49" evidence="7">
    <location>
        <begin position="129"/>
        <end position="279"/>
    </location>
</feature>
<name>A0A918XHI1_9GAMM</name>
<reference evidence="8" key="1">
    <citation type="journal article" date="2014" name="Int. J. Syst. Evol. Microbiol.">
        <title>Complete genome sequence of Corynebacterium casei LMG S-19264T (=DSM 44701T), isolated from a smear-ripened cheese.</title>
        <authorList>
            <consortium name="US DOE Joint Genome Institute (JGI-PGF)"/>
            <person name="Walter F."/>
            <person name="Albersmeier A."/>
            <person name="Kalinowski J."/>
            <person name="Ruckert C."/>
        </authorList>
    </citation>
    <scope>NUCLEOTIDE SEQUENCE</scope>
    <source>
        <strain evidence="8">KCTC 23430</strain>
    </source>
</reference>
<dbReference type="EMBL" id="BMYM01000001">
    <property type="protein sequence ID" value="GHD30963.1"/>
    <property type="molecule type" value="Genomic_DNA"/>
</dbReference>
<dbReference type="CDD" id="cd07023">
    <property type="entry name" value="S49_Sppa_N_C"/>
    <property type="match status" value="1"/>
</dbReference>
<dbReference type="Gene3D" id="3.90.226.10">
    <property type="entry name" value="2-enoyl-CoA Hydratase, Chain A, domain 1"/>
    <property type="match status" value="2"/>
</dbReference>
<keyword evidence="3" id="KW-0378">Hydrolase</keyword>
<proteinExistence type="inferred from homology"/>
<comment type="similarity">
    <text evidence="1">Belongs to the peptidase S49 family.</text>
</comment>
<dbReference type="GO" id="GO:0016020">
    <property type="term" value="C:membrane"/>
    <property type="evidence" value="ECO:0007669"/>
    <property type="project" value="InterPro"/>
</dbReference>
<dbReference type="InterPro" id="IPR047272">
    <property type="entry name" value="S49_SppA_C"/>
</dbReference>
<protein>
    <submittedName>
        <fullName evidence="8">Protease</fullName>
    </submittedName>
</protein>
<evidence type="ECO:0000259" key="7">
    <source>
        <dbReference type="Pfam" id="PF01343"/>
    </source>
</evidence>
<dbReference type="NCBIfam" id="TIGR00705">
    <property type="entry name" value="SppA_67K"/>
    <property type="match status" value="1"/>
</dbReference>
<feature type="active site" description="Proton donor/acceptor" evidence="5">
    <location>
        <position position="197"/>
    </location>
</feature>
<dbReference type="GO" id="GO:0008236">
    <property type="term" value="F:serine-type peptidase activity"/>
    <property type="evidence" value="ECO:0007669"/>
    <property type="project" value="UniProtKB-KW"/>
</dbReference>
<accession>A0A918XHI1</accession>
<dbReference type="PANTHER" id="PTHR33209:SF1">
    <property type="entry name" value="PEPTIDASE S49 DOMAIN-CONTAINING PROTEIN"/>
    <property type="match status" value="1"/>
</dbReference>
<keyword evidence="6" id="KW-1133">Transmembrane helix</keyword>
<dbReference type="InterPro" id="IPR002142">
    <property type="entry name" value="Peptidase_S49"/>
</dbReference>
<dbReference type="RefSeq" id="WP_229802612.1">
    <property type="nucleotide sequence ID" value="NZ_BMYM01000001.1"/>
</dbReference>
<evidence type="ECO:0000313" key="9">
    <source>
        <dbReference type="Proteomes" id="UP000644693"/>
    </source>
</evidence>
<evidence type="ECO:0000256" key="6">
    <source>
        <dbReference type="SAM" id="Phobius"/>
    </source>
</evidence>
<keyword evidence="6" id="KW-0472">Membrane</keyword>
<dbReference type="PIRSF" id="PIRSF001217">
    <property type="entry name" value="Protease_4_SppA"/>
    <property type="match status" value="1"/>
</dbReference>
<evidence type="ECO:0000313" key="8">
    <source>
        <dbReference type="EMBL" id="GHD30963.1"/>
    </source>
</evidence>
<sequence length="610" mass="65690">MKGFFSKLGAFLTGVRVWTINIFTLVFIVYLVGVVVYLVNQMPETVDPTGKVLIIDPEALVLDQEIFPDGFEFPFALETEEQLQTRDLIKLIRSAAEDDRLAGVLLDFSGTSFAGISTAMQVAEELSAIKASGKPVIAYSQALSTASYLQAAQADEIFVHPSGAVAITGIGGYRDYTRELTDKLKITIHNYSQGDYKSAVEGLTRNDMSEPDKEQRRALYDPLWQNLKANMANARGVDTSLFQTLADEHSLPLVAEAGYSNLKFAEENGLIDGTKTFYDIRSYMIERFGADTSEGVETETYPHISWQAYLAQQQPLIPSPTTEDAVAVVFVQGGIQEGPEGPGVAGSDDIASQLRRAHEADNTRAVVLRVNSPGGSIVASDIIRSEFAAAKAKGLPVVVSMGDVAASGGVWVSMPADRIFAEPATITGSIGVAVAFPTVENSLDYLGIHLDGLATSEHAGWSPLMPVSEKLDALFARWASGAYDHFVSSVANAREKDPEYIRSIAGGRVWLAPDALERGLIDDFGTLDDAVAFAAKQAGLEKDAYDVSYVTKPVSPAVLFLQQLDLSGQVSVNGNLQSLAEAITDTLRGLQGLNAPKATVMCTDCIFDFQ</sequence>
<evidence type="ECO:0000256" key="5">
    <source>
        <dbReference type="PIRSR" id="PIRSR001217-1"/>
    </source>
</evidence>
<evidence type="ECO:0000256" key="1">
    <source>
        <dbReference type="ARBA" id="ARBA00008683"/>
    </source>
</evidence>
<keyword evidence="9" id="KW-1185">Reference proteome</keyword>
<dbReference type="InterPro" id="IPR029045">
    <property type="entry name" value="ClpP/crotonase-like_dom_sf"/>
</dbReference>
<feature type="active site" description="Nucleophile" evidence="5">
    <location>
        <position position="407"/>
    </location>
</feature>
<evidence type="ECO:0000256" key="4">
    <source>
        <dbReference type="ARBA" id="ARBA00022825"/>
    </source>
</evidence>
<dbReference type="Gene3D" id="6.20.330.10">
    <property type="match status" value="1"/>
</dbReference>
<evidence type="ECO:0000256" key="3">
    <source>
        <dbReference type="ARBA" id="ARBA00022801"/>
    </source>
</evidence>
<evidence type="ECO:0000256" key="2">
    <source>
        <dbReference type="ARBA" id="ARBA00022670"/>
    </source>
</evidence>
<reference evidence="8" key="2">
    <citation type="submission" date="2020-09" db="EMBL/GenBank/DDBJ databases">
        <authorList>
            <person name="Sun Q."/>
            <person name="Kim S."/>
        </authorList>
    </citation>
    <scope>NUCLEOTIDE SEQUENCE</scope>
    <source>
        <strain evidence="8">KCTC 23430</strain>
    </source>
</reference>
<dbReference type="Proteomes" id="UP000644693">
    <property type="component" value="Unassembled WGS sequence"/>
</dbReference>
<dbReference type="GO" id="GO:0006465">
    <property type="term" value="P:signal peptide processing"/>
    <property type="evidence" value="ECO:0007669"/>
    <property type="project" value="InterPro"/>
</dbReference>
<dbReference type="CDD" id="cd07018">
    <property type="entry name" value="S49_SppA_67K_type"/>
    <property type="match status" value="1"/>
</dbReference>
<dbReference type="AlphaFoldDB" id="A0A918XHI1"/>
<dbReference type="InterPro" id="IPR004634">
    <property type="entry name" value="Pept_S49_pIV"/>
</dbReference>
<dbReference type="Pfam" id="PF01343">
    <property type="entry name" value="Peptidase_S49"/>
    <property type="match status" value="2"/>
</dbReference>
<dbReference type="SUPFAM" id="SSF52096">
    <property type="entry name" value="ClpP/crotonase"/>
    <property type="match status" value="2"/>
</dbReference>
<feature type="transmembrane region" description="Helical" evidence="6">
    <location>
        <begin position="20"/>
        <end position="39"/>
    </location>
</feature>
<keyword evidence="4" id="KW-0720">Serine protease</keyword>
<organism evidence="8 9">
    <name type="scientific">Parahalioglobus pacificus</name>
    <dbReference type="NCBI Taxonomy" id="930806"/>
    <lineage>
        <taxon>Bacteria</taxon>
        <taxon>Pseudomonadati</taxon>
        <taxon>Pseudomonadota</taxon>
        <taxon>Gammaproteobacteria</taxon>
        <taxon>Cellvibrionales</taxon>
        <taxon>Halieaceae</taxon>
        <taxon>Parahalioglobus</taxon>
    </lineage>
</organism>